<organism evidence="1">
    <name type="scientific">Aegilops tauschii</name>
    <name type="common">Tausch's goatgrass</name>
    <name type="synonym">Aegilops squarrosa</name>
    <dbReference type="NCBI Taxonomy" id="37682"/>
    <lineage>
        <taxon>Eukaryota</taxon>
        <taxon>Viridiplantae</taxon>
        <taxon>Streptophyta</taxon>
        <taxon>Embryophyta</taxon>
        <taxon>Tracheophyta</taxon>
        <taxon>Spermatophyta</taxon>
        <taxon>Magnoliopsida</taxon>
        <taxon>Liliopsida</taxon>
        <taxon>Poales</taxon>
        <taxon>Poaceae</taxon>
        <taxon>BOP clade</taxon>
        <taxon>Pooideae</taxon>
        <taxon>Triticodae</taxon>
        <taxon>Triticeae</taxon>
        <taxon>Triticinae</taxon>
        <taxon>Aegilops</taxon>
    </lineage>
</organism>
<proteinExistence type="predicted"/>
<accession>M8BJC3</accession>
<protein>
    <submittedName>
        <fullName evidence="1">Uncharacterized protein</fullName>
    </submittedName>
</protein>
<name>M8BJC3_AEGTA</name>
<reference evidence="1" key="1">
    <citation type="submission" date="2015-06" db="UniProtKB">
        <authorList>
            <consortium name="EnsemblPlants"/>
        </authorList>
    </citation>
    <scope>IDENTIFICATION</scope>
</reference>
<sequence>MAFAQPPMRSKHEEEVEHNVTVVQALIHGSHQLAADLRSLECVLTTRAKVQMAAHLKMLVKNL</sequence>
<dbReference type="EnsemblPlants" id="EMT21828">
    <property type="protein sequence ID" value="EMT21828"/>
    <property type="gene ID" value="F775_25063"/>
</dbReference>
<evidence type="ECO:0000313" key="1">
    <source>
        <dbReference type="EnsemblPlants" id="EMT21828"/>
    </source>
</evidence>
<dbReference type="AlphaFoldDB" id="M8BJC3"/>